<dbReference type="AlphaFoldDB" id="A0A919SC46"/>
<evidence type="ECO:0000256" key="1">
    <source>
        <dbReference type="SAM" id="Phobius"/>
    </source>
</evidence>
<accession>A0A919SC46</accession>
<keyword evidence="3" id="KW-1185">Reference proteome</keyword>
<keyword evidence="1" id="KW-0472">Membrane</keyword>
<gene>
    <name evidence="2" type="ORF">Aco04nite_13740</name>
</gene>
<dbReference type="Proteomes" id="UP000680865">
    <property type="component" value="Unassembled WGS sequence"/>
</dbReference>
<sequence length="54" mass="5879">MISTLTDQAVQLANDLVGPDSVLPWWSWAAWVVMIFAAILGPGFAAWTVDSDDE</sequence>
<evidence type="ECO:0000313" key="2">
    <source>
        <dbReference type="EMBL" id="GIM69105.1"/>
    </source>
</evidence>
<name>A0A919SC46_9ACTN</name>
<organism evidence="2 3">
    <name type="scientific">Winogradskya consettensis</name>
    <dbReference type="NCBI Taxonomy" id="113560"/>
    <lineage>
        <taxon>Bacteria</taxon>
        <taxon>Bacillati</taxon>
        <taxon>Actinomycetota</taxon>
        <taxon>Actinomycetes</taxon>
        <taxon>Micromonosporales</taxon>
        <taxon>Micromonosporaceae</taxon>
        <taxon>Winogradskya</taxon>
    </lineage>
</organism>
<comment type="caution">
    <text evidence="2">The sequence shown here is derived from an EMBL/GenBank/DDBJ whole genome shotgun (WGS) entry which is preliminary data.</text>
</comment>
<evidence type="ECO:0000313" key="3">
    <source>
        <dbReference type="Proteomes" id="UP000680865"/>
    </source>
</evidence>
<reference evidence="2" key="1">
    <citation type="submission" date="2021-03" db="EMBL/GenBank/DDBJ databases">
        <title>Whole genome shotgun sequence of Actinoplanes consettensis NBRC 14913.</title>
        <authorList>
            <person name="Komaki H."/>
            <person name="Tamura T."/>
        </authorList>
    </citation>
    <scope>NUCLEOTIDE SEQUENCE</scope>
    <source>
        <strain evidence="2">NBRC 14913</strain>
    </source>
</reference>
<dbReference type="RefSeq" id="WP_212996318.1">
    <property type="nucleotide sequence ID" value="NZ_BAAATW010000001.1"/>
</dbReference>
<dbReference type="EMBL" id="BOQP01000006">
    <property type="protein sequence ID" value="GIM69105.1"/>
    <property type="molecule type" value="Genomic_DNA"/>
</dbReference>
<keyword evidence="1" id="KW-0812">Transmembrane</keyword>
<keyword evidence="1" id="KW-1133">Transmembrane helix</keyword>
<proteinExistence type="predicted"/>
<feature type="transmembrane region" description="Helical" evidence="1">
    <location>
        <begin position="25"/>
        <end position="49"/>
    </location>
</feature>
<protein>
    <submittedName>
        <fullName evidence="2">Uncharacterized protein</fullName>
    </submittedName>
</protein>